<dbReference type="PANTHER" id="PTHR22912:SF151">
    <property type="entry name" value="DIHYDROLIPOYL DEHYDROGENASE, MITOCHONDRIAL"/>
    <property type="match status" value="1"/>
</dbReference>
<dbReference type="GO" id="GO:0006103">
    <property type="term" value="P:2-oxoglutarate metabolic process"/>
    <property type="evidence" value="ECO:0007669"/>
    <property type="project" value="TreeGrafter"/>
</dbReference>
<keyword evidence="9 14" id="KW-0676">Redox-active center</keyword>
<dbReference type="Gene3D" id="3.50.50.60">
    <property type="entry name" value="FAD/NAD(P)-binding domain"/>
    <property type="match status" value="2"/>
</dbReference>
<dbReference type="InterPro" id="IPR023753">
    <property type="entry name" value="FAD/NAD-binding_dom"/>
</dbReference>
<evidence type="ECO:0000313" key="18">
    <source>
        <dbReference type="Proteomes" id="UP000297975"/>
    </source>
</evidence>
<evidence type="ECO:0000256" key="4">
    <source>
        <dbReference type="ARBA" id="ARBA00022630"/>
    </source>
</evidence>
<feature type="active site" description="Proton acceptor" evidence="11">
    <location>
        <position position="445"/>
    </location>
</feature>
<dbReference type="Gene3D" id="3.30.390.30">
    <property type="match status" value="1"/>
</dbReference>
<dbReference type="RefSeq" id="WP_134340338.1">
    <property type="nucleotide sequence ID" value="NZ_SOPW01000010.1"/>
</dbReference>
<dbReference type="PROSITE" id="PS00076">
    <property type="entry name" value="PYRIDINE_REDOX_1"/>
    <property type="match status" value="1"/>
</dbReference>
<dbReference type="PRINTS" id="PR00368">
    <property type="entry name" value="FADPNR"/>
</dbReference>
<evidence type="ECO:0000313" key="17">
    <source>
        <dbReference type="EMBL" id="TFB19540.1"/>
    </source>
</evidence>
<evidence type="ECO:0000256" key="5">
    <source>
        <dbReference type="ARBA" id="ARBA00022827"/>
    </source>
</evidence>
<dbReference type="OrthoDB" id="9800167at2"/>
<keyword evidence="12" id="KW-0547">Nucleotide-binding</keyword>
<dbReference type="InterPro" id="IPR050151">
    <property type="entry name" value="Class-I_Pyr_Nuc-Dis_Oxidored"/>
</dbReference>
<feature type="domain" description="FAD/NAD(P)-binding" evidence="16">
    <location>
        <begin position="11"/>
        <end position="328"/>
    </location>
</feature>
<dbReference type="EC" id="1.8.1.4" evidence="2 14"/>
<keyword evidence="8" id="KW-1015">Disulfide bond</keyword>
<gene>
    <name evidence="17" type="primary">lpdA</name>
    <name evidence="17" type="ORF">E3U55_10280</name>
</gene>
<proteinExistence type="inferred from homology"/>
<dbReference type="InterPro" id="IPR036188">
    <property type="entry name" value="FAD/NAD-bd_sf"/>
</dbReference>
<dbReference type="PANTHER" id="PTHR22912">
    <property type="entry name" value="DISULFIDE OXIDOREDUCTASE"/>
    <property type="match status" value="1"/>
</dbReference>
<dbReference type="GO" id="GO:0004148">
    <property type="term" value="F:dihydrolipoyl dehydrogenase (NADH) activity"/>
    <property type="evidence" value="ECO:0007669"/>
    <property type="project" value="UniProtKB-EC"/>
</dbReference>
<keyword evidence="18" id="KW-1185">Reference proteome</keyword>
<keyword evidence="6 14" id="KW-0560">Oxidoreductase</keyword>
<dbReference type="InterPro" id="IPR004099">
    <property type="entry name" value="Pyr_nucl-diS_OxRdtase_dimer"/>
</dbReference>
<dbReference type="InterPro" id="IPR001100">
    <property type="entry name" value="Pyr_nuc-diS_OxRdtase"/>
</dbReference>
<dbReference type="SUPFAM" id="SSF51905">
    <property type="entry name" value="FAD/NAD(P)-binding domain"/>
    <property type="match status" value="1"/>
</dbReference>
<dbReference type="InterPro" id="IPR012999">
    <property type="entry name" value="Pyr_OxRdtase_I_AS"/>
</dbReference>
<dbReference type="GO" id="GO:0050660">
    <property type="term" value="F:flavin adenine dinucleotide binding"/>
    <property type="evidence" value="ECO:0007669"/>
    <property type="project" value="InterPro"/>
</dbReference>
<protein>
    <recommendedName>
        <fullName evidence="3 14">Dihydrolipoyl dehydrogenase</fullName>
        <ecNumber evidence="2 14">1.8.1.4</ecNumber>
    </recommendedName>
</protein>
<feature type="binding site" evidence="12">
    <location>
        <position position="56"/>
    </location>
    <ligand>
        <name>FAD</name>
        <dbReference type="ChEBI" id="CHEBI:57692"/>
    </ligand>
</feature>
<keyword evidence="4 14" id="KW-0285">Flavoprotein</keyword>
<name>A0A4Y8IMT0_9BACI</name>
<dbReference type="SUPFAM" id="SSF55424">
    <property type="entry name" value="FAD/NAD-linked reductases, dimerisation (C-terminal) domain"/>
    <property type="match status" value="1"/>
</dbReference>
<evidence type="ECO:0000256" key="14">
    <source>
        <dbReference type="RuleBase" id="RU003692"/>
    </source>
</evidence>
<dbReference type="Proteomes" id="UP000297975">
    <property type="component" value="Unassembled WGS sequence"/>
</dbReference>
<comment type="caution">
    <text evidence="17">The sequence shown here is derived from an EMBL/GenBank/DDBJ whole genome shotgun (WGS) entry which is preliminary data.</text>
</comment>
<feature type="disulfide bond" description="Redox-active" evidence="13">
    <location>
        <begin position="47"/>
        <end position="52"/>
    </location>
</feature>
<organism evidence="17 18">
    <name type="scientific">Filobacillus milosensis</name>
    <dbReference type="NCBI Taxonomy" id="94137"/>
    <lineage>
        <taxon>Bacteria</taxon>
        <taxon>Bacillati</taxon>
        <taxon>Bacillota</taxon>
        <taxon>Bacilli</taxon>
        <taxon>Bacillales</taxon>
        <taxon>Bacillaceae</taxon>
        <taxon>Filobacillus</taxon>
    </lineage>
</organism>
<accession>A0A4Y8IMT0</accession>
<evidence type="ECO:0000259" key="15">
    <source>
        <dbReference type="Pfam" id="PF02852"/>
    </source>
</evidence>
<evidence type="ECO:0000259" key="16">
    <source>
        <dbReference type="Pfam" id="PF07992"/>
    </source>
</evidence>
<feature type="binding site" evidence="12">
    <location>
        <begin position="147"/>
        <end position="149"/>
    </location>
    <ligand>
        <name>FAD</name>
        <dbReference type="ChEBI" id="CHEBI:57692"/>
    </ligand>
</feature>
<dbReference type="InterPro" id="IPR016156">
    <property type="entry name" value="FAD/NAD-linked_Rdtase_dimer_sf"/>
</dbReference>
<evidence type="ECO:0000256" key="11">
    <source>
        <dbReference type="PIRSR" id="PIRSR000350-2"/>
    </source>
</evidence>
<comment type="catalytic activity">
    <reaction evidence="10 14">
        <text>N(6)-[(R)-dihydrolipoyl]-L-lysyl-[protein] + NAD(+) = N(6)-[(R)-lipoyl]-L-lysyl-[protein] + NADH + H(+)</text>
        <dbReference type="Rhea" id="RHEA:15045"/>
        <dbReference type="Rhea" id="RHEA-COMP:10474"/>
        <dbReference type="Rhea" id="RHEA-COMP:10475"/>
        <dbReference type="ChEBI" id="CHEBI:15378"/>
        <dbReference type="ChEBI" id="CHEBI:57540"/>
        <dbReference type="ChEBI" id="CHEBI:57945"/>
        <dbReference type="ChEBI" id="CHEBI:83099"/>
        <dbReference type="ChEBI" id="CHEBI:83100"/>
        <dbReference type="EC" id="1.8.1.4"/>
    </reaction>
</comment>
<feature type="binding site" evidence="12">
    <location>
        <position position="313"/>
    </location>
    <ligand>
        <name>FAD</name>
        <dbReference type="ChEBI" id="CHEBI:57692"/>
    </ligand>
</feature>
<evidence type="ECO:0000256" key="1">
    <source>
        <dbReference type="ARBA" id="ARBA00007532"/>
    </source>
</evidence>
<dbReference type="EMBL" id="SOPW01000010">
    <property type="protein sequence ID" value="TFB19540.1"/>
    <property type="molecule type" value="Genomic_DNA"/>
</dbReference>
<comment type="similarity">
    <text evidence="1 14">Belongs to the class-I pyridine nucleotide-disulfide oxidoreductase family.</text>
</comment>
<evidence type="ECO:0000256" key="2">
    <source>
        <dbReference type="ARBA" id="ARBA00012608"/>
    </source>
</evidence>
<reference evidence="17 18" key="1">
    <citation type="submission" date="2019-03" db="EMBL/GenBank/DDBJ databases">
        <authorList>
            <person name="He R.-H."/>
        </authorList>
    </citation>
    <scope>NUCLEOTIDE SEQUENCE [LARGE SCALE GENOMIC DNA]</scope>
    <source>
        <strain evidence="18">SH 714</strain>
    </source>
</reference>
<evidence type="ECO:0000256" key="3">
    <source>
        <dbReference type="ARBA" id="ARBA00016961"/>
    </source>
</evidence>
<dbReference type="GO" id="GO:0005737">
    <property type="term" value="C:cytoplasm"/>
    <property type="evidence" value="ECO:0007669"/>
    <property type="project" value="UniProtKB-ARBA"/>
</dbReference>
<dbReference type="InterPro" id="IPR006258">
    <property type="entry name" value="Lipoamide_DH"/>
</dbReference>
<evidence type="ECO:0000256" key="9">
    <source>
        <dbReference type="ARBA" id="ARBA00023284"/>
    </source>
</evidence>
<keyword evidence="5 12" id="KW-0274">FAD</keyword>
<evidence type="ECO:0000256" key="7">
    <source>
        <dbReference type="ARBA" id="ARBA00023027"/>
    </source>
</evidence>
<evidence type="ECO:0000256" key="12">
    <source>
        <dbReference type="PIRSR" id="PIRSR000350-3"/>
    </source>
</evidence>
<dbReference type="PIRSF" id="PIRSF000350">
    <property type="entry name" value="Mercury_reductase_MerA"/>
    <property type="match status" value="1"/>
</dbReference>
<sequence>MVVGEITEERDLIVVGGGPGGYTAAIRAAQLGLQVTLVEETDLGGICLNRGCIPSKVWTHTGKKISEVPQMQEMGIGVNEPELDLDKLLTYKNKITEQLQKGVQSLCQGNKIEVLKGKATFTAEDRIGVEYGHQFDTYIFKHAIIATGSTAALPKEFPKARQRILLSHELFDLTEIPNHLLIYGNDYIAFEMASAYQSFGSKVTLIQTGELSLDQSIEKELKRTFKKKKIKIIQQDSLQSIEETDEGVTVKLTDHKGKEQTIEGSHLYTSGHQQPNVQSLGINRFGVDQTEDGHIIVDHTMKSSVPTIYAIGDVTEGPSLAVKAIKQGKVAAEAIAGENVEADLTFLPTIMHTNPPVASVGLTEQEAEENNLDYLVGQFNLNANGYAKVTGKTDGNIKVISDAKTEIILGIHMIGEGAIELSSTFVQLLEMAAKVEDIRFPLFAHPSTNESLLEAVEALSGQAIHNPPKKQPDKIKERSF</sequence>
<evidence type="ECO:0000256" key="10">
    <source>
        <dbReference type="ARBA" id="ARBA00049187"/>
    </source>
</evidence>
<keyword evidence="7 12" id="KW-0520">NAD</keyword>
<evidence type="ECO:0000256" key="13">
    <source>
        <dbReference type="PIRSR" id="PIRSR000350-4"/>
    </source>
</evidence>
<feature type="domain" description="Pyridine nucleotide-disulphide oxidoreductase dimerisation" evidence="15">
    <location>
        <begin position="348"/>
        <end position="455"/>
    </location>
</feature>
<feature type="binding site" evidence="12">
    <location>
        <begin position="184"/>
        <end position="191"/>
    </location>
    <ligand>
        <name>NAD(+)</name>
        <dbReference type="ChEBI" id="CHEBI:57540"/>
    </ligand>
</feature>
<evidence type="ECO:0000256" key="8">
    <source>
        <dbReference type="ARBA" id="ARBA00023157"/>
    </source>
</evidence>
<dbReference type="Pfam" id="PF07992">
    <property type="entry name" value="Pyr_redox_2"/>
    <property type="match status" value="1"/>
</dbReference>
<dbReference type="FunFam" id="3.30.390.30:FF:000001">
    <property type="entry name" value="Dihydrolipoyl dehydrogenase"/>
    <property type="match status" value="1"/>
</dbReference>
<dbReference type="Pfam" id="PF02852">
    <property type="entry name" value="Pyr_redox_dim"/>
    <property type="match status" value="1"/>
</dbReference>
<dbReference type="AlphaFoldDB" id="A0A4Y8IMT0"/>
<dbReference type="PRINTS" id="PR00411">
    <property type="entry name" value="PNDRDTASEI"/>
</dbReference>
<dbReference type="NCBIfam" id="TIGR01350">
    <property type="entry name" value="lipoamide_DH"/>
    <property type="match status" value="1"/>
</dbReference>
<comment type="cofactor">
    <cofactor evidence="12 14">
        <name>FAD</name>
        <dbReference type="ChEBI" id="CHEBI:57692"/>
    </cofactor>
    <text evidence="12 14">Binds 1 FAD per subunit.</text>
</comment>
<evidence type="ECO:0000256" key="6">
    <source>
        <dbReference type="ARBA" id="ARBA00023002"/>
    </source>
</evidence>
<comment type="miscellaneous">
    <text evidence="14">The active site is a redox-active disulfide bond.</text>
</comment>